<evidence type="ECO:0000313" key="2">
    <source>
        <dbReference type="Proteomes" id="UP000663864"/>
    </source>
</evidence>
<organism evidence="1 2">
    <name type="scientific">Rotaria sordida</name>
    <dbReference type="NCBI Taxonomy" id="392033"/>
    <lineage>
        <taxon>Eukaryota</taxon>
        <taxon>Metazoa</taxon>
        <taxon>Spiralia</taxon>
        <taxon>Gnathifera</taxon>
        <taxon>Rotifera</taxon>
        <taxon>Eurotatoria</taxon>
        <taxon>Bdelloidea</taxon>
        <taxon>Philodinida</taxon>
        <taxon>Philodinidae</taxon>
        <taxon>Rotaria</taxon>
    </lineage>
</organism>
<dbReference type="EMBL" id="CAJNOT010000136">
    <property type="protein sequence ID" value="CAF0858158.1"/>
    <property type="molecule type" value="Genomic_DNA"/>
</dbReference>
<accession>A0A813WWA1</accession>
<comment type="caution">
    <text evidence="1">The sequence shown here is derived from an EMBL/GenBank/DDBJ whole genome shotgun (WGS) entry which is preliminary data.</text>
</comment>
<dbReference type="Proteomes" id="UP000663864">
    <property type="component" value="Unassembled WGS sequence"/>
</dbReference>
<name>A0A813WWA1_9BILA</name>
<sequence>MEKKIEKMIGNFTLTDVDLFQRNYFLKIDDNVIVQVKRKSSRIPNQHIIEMKDINEQYQTFLLAFLILIDSILEVIQNPTNHRNPI</sequence>
<reference evidence="1" key="1">
    <citation type="submission" date="2021-02" db="EMBL/GenBank/DDBJ databases">
        <authorList>
            <person name="Nowell W R."/>
        </authorList>
    </citation>
    <scope>NUCLEOTIDE SEQUENCE</scope>
</reference>
<dbReference type="AlphaFoldDB" id="A0A813WWA1"/>
<evidence type="ECO:0000313" key="1">
    <source>
        <dbReference type="EMBL" id="CAF0858158.1"/>
    </source>
</evidence>
<gene>
    <name evidence="1" type="ORF">ZHD862_LOCUS5236</name>
</gene>
<proteinExistence type="predicted"/>
<protein>
    <submittedName>
        <fullName evidence="1">Uncharacterized protein</fullName>
    </submittedName>
</protein>